<dbReference type="Gene3D" id="3.30.70.100">
    <property type="match status" value="1"/>
</dbReference>
<evidence type="ECO:0000259" key="1">
    <source>
        <dbReference type="Pfam" id="PF07045"/>
    </source>
</evidence>
<protein>
    <recommendedName>
        <fullName evidence="1">DUF1330 domain-containing protein</fullName>
    </recommendedName>
</protein>
<sequence length="96" mass="10610">MPSGYIIANVRVTNPAQYEEYKKWSTAAFQAHNAEICVRGGAVEVMEGDWTPERVVIAKFPSFEAAKAFYHSPEYGKARAAREGAAIMRLVCVEGL</sequence>
<dbReference type="STRING" id="80878.RP29_17185"/>
<name>A0A0D7K867_9BURK</name>
<accession>A0A0D7K867</accession>
<dbReference type="EMBL" id="JXYQ01000066">
    <property type="protein sequence ID" value="KJA09338.1"/>
    <property type="molecule type" value="Genomic_DNA"/>
</dbReference>
<dbReference type="PATRIC" id="fig|80878.5.peg.3368"/>
<evidence type="ECO:0000313" key="3">
    <source>
        <dbReference type="Proteomes" id="UP000032566"/>
    </source>
</evidence>
<dbReference type="SUPFAM" id="SSF54909">
    <property type="entry name" value="Dimeric alpha+beta barrel"/>
    <property type="match status" value="1"/>
</dbReference>
<dbReference type="InterPro" id="IPR010753">
    <property type="entry name" value="DUF1330"/>
</dbReference>
<organism evidence="2 3">
    <name type="scientific">Acidovorax temperans</name>
    <dbReference type="NCBI Taxonomy" id="80878"/>
    <lineage>
        <taxon>Bacteria</taxon>
        <taxon>Pseudomonadati</taxon>
        <taxon>Pseudomonadota</taxon>
        <taxon>Betaproteobacteria</taxon>
        <taxon>Burkholderiales</taxon>
        <taxon>Comamonadaceae</taxon>
        <taxon>Acidovorax</taxon>
    </lineage>
</organism>
<keyword evidence="3" id="KW-1185">Reference proteome</keyword>
<reference evidence="2 3" key="1">
    <citation type="submission" date="2014-12" db="EMBL/GenBank/DDBJ databases">
        <title>Isolation of bacteria from lake water.</title>
        <authorList>
            <person name="Sheng K.-Y."/>
            <person name="Chin P.-S."/>
            <person name="Chan K.-G."/>
            <person name="Tan G.S."/>
        </authorList>
    </citation>
    <scope>NUCLEOTIDE SEQUENCE [LARGE SCALE GENOMIC DNA]</scope>
    <source>
        <strain evidence="2 3">KY4</strain>
    </source>
</reference>
<evidence type="ECO:0000313" key="2">
    <source>
        <dbReference type="EMBL" id="KJA09338.1"/>
    </source>
</evidence>
<dbReference type="PANTHER" id="PTHR41521:SF4">
    <property type="entry name" value="BLR0684 PROTEIN"/>
    <property type="match status" value="1"/>
</dbReference>
<proteinExistence type="predicted"/>
<dbReference type="OrthoDB" id="516779at2"/>
<dbReference type="RefSeq" id="WP_044401528.1">
    <property type="nucleotide sequence ID" value="NZ_CP147774.1"/>
</dbReference>
<dbReference type="AlphaFoldDB" id="A0A0D7K867"/>
<gene>
    <name evidence="2" type="ORF">RP29_17185</name>
</gene>
<comment type="caution">
    <text evidence="2">The sequence shown here is derived from an EMBL/GenBank/DDBJ whole genome shotgun (WGS) entry which is preliminary data.</text>
</comment>
<dbReference type="Proteomes" id="UP000032566">
    <property type="component" value="Unassembled WGS sequence"/>
</dbReference>
<dbReference type="Pfam" id="PF07045">
    <property type="entry name" value="DUF1330"/>
    <property type="match status" value="1"/>
</dbReference>
<dbReference type="PANTHER" id="PTHR41521">
    <property type="match status" value="1"/>
</dbReference>
<feature type="domain" description="DUF1330" evidence="1">
    <location>
        <begin position="3"/>
        <end position="96"/>
    </location>
</feature>
<dbReference type="InterPro" id="IPR011008">
    <property type="entry name" value="Dimeric_a/b-barrel"/>
</dbReference>